<gene>
    <name evidence="1" type="ORF">LEMA_P055680.1</name>
</gene>
<evidence type="ECO:0000313" key="2">
    <source>
        <dbReference type="Proteomes" id="UP000002668"/>
    </source>
</evidence>
<sequence length="128" mass="14582">MDPKTKKELAASVKLMTNLKPLIISEARAIFGINVYSPGMREKNVDVVVDKGLYPYSHHGLLYVYKARLIVYNPHSSLQWRLLMTSEAPCKSAEEAMADLFSLLQRHAYVKRNRILVGDECRGEAVFR</sequence>
<dbReference type="AlphaFoldDB" id="E4ZMJ3"/>
<dbReference type="OrthoDB" id="3775012at2759"/>
<dbReference type="HOGENOM" id="CLU_1959968_0_0_1"/>
<accession>E4ZMJ3</accession>
<dbReference type="EMBL" id="FP929094">
    <property type="protein sequence ID" value="CBX92862.1"/>
    <property type="molecule type" value="Genomic_DNA"/>
</dbReference>
<evidence type="ECO:0000313" key="1">
    <source>
        <dbReference type="EMBL" id="CBX92862.1"/>
    </source>
</evidence>
<protein>
    <submittedName>
        <fullName evidence="1">Predicted protein</fullName>
    </submittedName>
</protein>
<name>E4ZMJ3_LEPMJ</name>
<proteinExistence type="predicted"/>
<dbReference type="GeneID" id="13287312"/>
<keyword evidence="2" id="KW-1185">Reference proteome</keyword>
<dbReference type="VEuPathDB" id="FungiDB:LEMA_P055680.1"/>
<dbReference type="Proteomes" id="UP000002668">
    <property type="component" value="Genome"/>
</dbReference>
<organism evidence="2">
    <name type="scientific">Leptosphaeria maculans (strain JN3 / isolate v23.1.3 / race Av1-4-5-6-7-8)</name>
    <name type="common">Blackleg fungus</name>
    <name type="synonym">Phoma lingam</name>
    <dbReference type="NCBI Taxonomy" id="985895"/>
    <lineage>
        <taxon>Eukaryota</taxon>
        <taxon>Fungi</taxon>
        <taxon>Dikarya</taxon>
        <taxon>Ascomycota</taxon>
        <taxon>Pezizomycotina</taxon>
        <taxon>Dothideomycetes</taxon>
        <taxon>Pleosporomycetidae</taxon>
        <taxon>Pleosporales</taxon>
        <taxon>Pleosporineae</taxon>
        <taxon>Leptosphaeriaceae</taxon>
        <taxon>Plenodomus</taxon>
        <taxon>Plenodomus lingam/Leptosphaeria maculans species complex</taxon>
    </lineage>
</organism>
<reference evidence="2" key="1">
    <citation type="journal article" date="2011" name="Nat. Commun.">
        <title>Effector diversification within compartments of the Leptosphaeria maculans genome affected by Repeat-Induced Point mutations.</title>
        <authorList>
            <person name="Rouxel T."/>
            <person name="Grandaubert J."/>
            <person name="Hane J.K."/>
            <person name="Hoede C."/>
            <person name="van de Wouw A.P."/>
            <person name="Couloux A."/>
            <person name="Dominguez V."/>
            <person name="Anthouard V."/>
            <person name="Bally P."/>
            <person name="Bourras S."/>
            <person name="Cozijnsen A.J."/>
            <person name="Ciuffetti L.M."/>
            <person name="Degrave A."/>
            <person name="Dilmaghani A."/>
            <person name="Duret L."/>
            <person name="Fudal I."/>
            <person name="Goodwin S.B."/>
            <person name="Gout L."/>
            <person name="Glaser N."/>
            <person name="Linglin J."/>
            <person name="Kema G.H.J."/>
            <person name="Lapalu N."/>
            <person name="Lawrence C.B."/>
            <person name="May K."/>
            <person name="Meyer M."/>
            <person name="Ollivier B."/>
            <person name="Poulain J."/>
            <person name="Schoch C.L."/>
            <person name="Simon A."/>
            <person name="Spatafora J.W."/>
            <person name="Stachowiak A."/>
            <person name="Turgeon B.G."/>
            <person name="Tyler B.M."/>
            <person name="Vincent D."/>
            <person name="Weissenbach J."/>
            <person name="Amselem J."/>
            <person name="Quesneville H."/>
            <person name="Oliver R.P."/>
            <person name="Wincker P."/>
            <person name="Balesdent M.-H."/>
            <person name="Howlett B.J."/>
        </authorList>
    </citation>
    <scope>NUCLEOTIDE SEQUENCE [LARGE SCALE GENOMIC DNA]</scope>
    <source>
        <strain evidence="2">JN3 / isolate v23.1.3 / race Av1-4-5-6-7-8</strain>
    </source>
</reference>
<dbReference type="InParanoid" id="E4ZMJ3"/>